<dbReference type="Proteomes" id="UP001149163">
    <property type="component" value="Unassembled WGS sequence"/>
</dbReference>
<evidence type="ECO:0000313" key="3">
    <source>
        <dbReference type="Proteomes" id="UP001149163"/>
    </source>
</evidence>
<accession>A0A9W9IE87</accession>
<dbReference type="RefSeq" id="XP_056546325.1">
    <property type="nucleotide sequence ID" value="XM_056682719.1"/>
</dbReference>
<keyword evidence="3" id="KW-1185">Reference proteome</keyword>
<dbReference type="EMBL" id="JAPQKN010000001">
    <property type="protein sequence ID" value="KAJ5174717.1"/>
    <property type="molecule type" value="Genomic_DNA"/>
</dbReference>
<feature type="region of interest" description="Disordered" evidence="1">
    <location>
        <begin position="79"/>
        <end position="176"/>
    </location>
</feature>
<gene>
    <name evidence="2" type="ORF">N7482_000594</name>
</gene>
<name>A0A9W9IE87_9EURO</name>
<sequence>MPSPECDSPDSMVYLLYMRVHTKSLPYGFRPASPSPRPSQGSPAATHIGRFPTHANRCRLPSRSGAQSYVAGMTIMSWSNSSNSSPSTPGGDDDVQPRAVSPLDPTYTTHTSHLTPHKPSCGLRARPGTARPVDRSSSPSPSPPSRPPAPRFDPPDDRHPAAAMSGGSIPDSANGAPWRVVQGLQGTRLVLLGAIPR</sequence>
<evidence type="ECO:0000313" key="2">
    <source>
        <dbReference type="EMBL" id="KAJ5174717.1"/>
    </source>
</evidence>
<proteinExistence type="predicted"/>
<reference evidence="2" key="2">
    <citation type="journal article" date="2023" name="IMA Fungus">
        <title>Comparative genomic study of the Penicillium genus elucidates a diverse pangenome and 15 lateral gene transfer events.</title>
        <authorList>
            <person name="Petersen C."/>
            <person name="Sorensen T."/>
            <person name="Nielsen M.R."/>
            <person name="Sondergaard T.E."/>
            <person name="Sorensen J.L."/>
            <person name="Fitzpatrick D.A."/>
            <person name="Frisvad J.C."/>
            <person name="Nielsen K.L."/>
        </authorList>
    </citation>
    <scope>NUCLEOTIDE SEQUENCE</scope>
    <source>
        <strain evidence="2">IBT 26290</strain>
    </source>
</reference>
<dbReference type="GeneID" id="81421895"/>
<dbReference type="AlphaFoldDB" id="A0A9W9IE87"/>
<organism evidence="2 3">
    <name type="scientific">Penicillium canariense</name>
    <dbReference type="NCBI Taxonomy" id="189055"/>
    <lineage>
        <taxon>Eukaryota</taxon>
        <taxon>Fungi</taxon>
        <taxon>Dikarya</taxon>
        <taxon>Ascomycota</taxon>
        <taxon>Pezizomycotina</taxon>
        <taxon>Eurotiomycetes</taxon>
        <taxon>Eurotiomycetidae</taxon>
        <taxon>Eurotiales</taxon>
        <taxon>Aspergillaceae</taxon>
        <taxon>Penicillium</taxon>
    </lineage>
</organism>
<feature type="region of interest" description="Disordered" evidence="1">
    <location>
        <begin position="28"/>
        <end position="62"/>
    </location>
</feature>
<reference evidence="2" key="1">
    <citation type="submission" date="2022-11" db="EMBL/GenBank/DDBJ databases">
        <authorList>
            <person name="Petersen C."/>
        </authorList>
    </citation>
    <scope>NUCLEOTIDE SEQUENCE</scope>
    <source>
        <strain evidence="2">IBT 26290</strain>
    </source>
</reference>
<protein>
    <submittedName>
        <fullName evidence="2">Uncharacterized protein</fullName>
    </submittedName>
</protein>
<feature type="compositionally biased region" description="Pro residues" evidence="1">
    <location>
        <begin position="140"/>
        <end position="152"/>
    </location>
</feature>
<comment type="caution">
    <text evidence="2">The sequence shown here is derived from an EMBL/GenBank/DDBJ whole genome shotgun (WGS) entry which is preliminary data.</text>
</comment>
<evidence type="ECO:0000256" key="1">
    <source>
        <dbReference type="SAM" id="MobiDB-lite"/>
    </source>
</evidence>